<dbReference type="SUPFAM" id="SSF53448">
    <property type="entry name" value="Nucleotide-diphospho-sugar transferases"/>
    <property type="match status" value="1"/>
</dbReference>
<reference evidence="1 2" key="1">
    <citation type="submission" date="2018-04" db="EMBL/GenBank/DDBJ databases">
        <title>Polynucleobacter sp. UH21B genome.</title>
        <authorList>
            <person name="Hahn M.W."/>
        </authorList>
    </citation>
    <scope>NUCLEOTIDE SEQUENCE [LARGE SCALE GENOMIC DNA]</scope>
    <source>
        <strain evidence="1 2">MWH-UH21B</strain>
    </source>
</reference>
<dbReference type="Gene3D" id="3.90.550.10">
    <property type="entry name" value="Spore Coat Polysaccharide Biosynthesis Protein SpsA, Chain A"/>
    <property type="match status" value="1"/>
</dbReference>
<sequence length="322" mass="37854">MLKLQKIEQFVTLFDSAFAPQGLALYKSLCRHVDRFNLWIICLDDEVYFSLVKLGLPFITLLRLSDLETAELRGVKKNRSKAEYCWTLTPFAANFVFDLDGSVDRVTYLDADLWFLRDPREIFDEFESSCKKVLITKHAFHPLSDTSAERGKFCVQFIIFSRSSVESVQKWWQHKCLEWCFARLEDGKFGDQKYLDLWPTLFGDQVHVLKNESAALGPWNALRFPWSDGIFYHFHSLRILRKNWVILSNNGYFLPNPLIESVYKPYLSDLALAQAELKKIGGSQKKQFLLFSFDTFKLILRGFRRYYLTLLMFLPTCRKIKR</sequence>
<organism evidence="1 2">
    <name type="scientific">Polynucleobacter tropicus</name>
    <dbReference type="NCBI Taxonomy" id="1743174"/>
    <lineage>
        <taxon>Bacteria</taxon>
        <taxon>Pseudomonadati</taxon>
        <taxon>Pseudomonadota</taxon>
        <taxon>Betaproteobacteria</taxon>
        <taxon>Burkholderiales</taxon>
        <taxon>Burkholderiaceae</taxon>
        <taxon>Polynucleobacter</taxon>
    </lineage>
</organism>
<evidence type="ECO:0000313" key="1">
    <source>
        <dbReference type="EMBL" id="QKM64055.1"/>
    </source>
</evidence>
<keyword evidence="2" id="KW-1185">Reference proteome</keyword>
<name>A0A6M9PZ71_9BURK</name>
<accession>A0A6M9PZ71</accession>
<dbReference type="AlphaFoldDB" id="A0A6M9PZ71"/>
<dbReference type="RefSeq" id="WP_173955099.1">
    <property type="nucleotide sequence ID" value="NZ_CP028942.1"/>
</dbReference>
<dbReference type="Proteomes" id="UP000503312">
    <property type="component" value="Chromosome"/>
</dbReference>
<proteinExistence type="predicted"/>
<gene>
    <name evidence="1" type="ORF">DCO17_01700</name>
</gene>
<dbReference type="GO" id="GO:0016740">
    <property type="term" value="F:transferase activity"/>
    <property type="evidence" value="ECO:0007669"/>
    <property type="project" value="UniProtKB-KW"/>
</dbReference>
<dbReference type="EMBL" id="CP028942">
    <property type="protein sequence ID" value="QKM64055.1"/>
    <property type="molecule type" value="Genomic_DNA"/>
</dbReference>
<protein>
    <submittedName>
        <fullName evidence="1">Glycosyl transferase</fullName>
    </submittedName>
</protein>
<evidence type="ECO:0000313" key="2">
    <source>
        <dbReference type="Proteomes" id="UP000503312"/>
    </source>
</evidence>
<keyword evidence="1" id="KW-0808">Transferase</keyword>
<dbReference type="KEGG" id="ptrp:DCO17_01700"/>
<dbReference type="InterPro" id="IPR029044">
    <property type="entry name" value="Nucleotide-diphossugar_trans"/>
</dbReference>